<organism evidence="1 3">
    <name type="scientific">Lentinula lateritia</name>
    <dbReference type="NCBI Taxonomy" id="40482"/>
    <lineage>
        <taxon>Eukaryota</taxon>
        <taxon>Fungi</taxon>
        <taxon>Dikarya</taxon>
        <taxon>Basidiomycota</taxon>
        <taxon>Agaricomycotina</taxon>
        <taxon>Agaricomycetes</taxon>
        <taxon>Agaricomycetidae</taxon>
        <taxon>Agaricales</taxon>
        <taxon>Marasmiineae</taxon>
        <taxon>Omphalotaceae</taxon>
        <taxon>Lentinula</taxon>
    </lineage>
</organism>
<dbReference type="EMBL" id="JANVFS010000059">
    <property type="protein sequence ID" value="KAJ4464447.1"/>
    <property type="molecule type" value="Genomic_DNA"/>
</dbReference>
<evidence type="ECO:0000313" key="1">
    <source>
        <dbReference type="EMBL" id="KAJ4464447.1"/>
    </source>
</evidence>
<dbReference type="EMBL" id="JANVFS010000059">
    <property type="protein sequence ID" value="KAJ4464452.1"/>
    <property type="molecule type" value="Genomic_DNA"/>
</dbReference>
<reference evidence="1" key="2">
    <citation type="journal article" date="2023" name="Proc. Natl. Acad. Sci. U.S.A.">
        <title>A global phylogenomic analysis of the shiitake genus Lentinula.</title>
        <authorList>
            <person name="Sierra-Patev S."/>
            <person name="Min B."/>
            <person name="Naranjo-Ortiz M."/>
            <person name="Looney B."/>
            <person name="Konkel Z."/>
            <person name="Slot J.C."/>
            <person name="Sakamoto Y."/>
            <person name="Steenwyk J.L."/>
            <person name="Rokas A."/>
            <person name="Carro J."/>
            <person name="Camarero S."/>
            <person name="Ferreira P."/>
            <person name="Molpeceres G."/>
            <person name="Ruiz-Duenas F.J."/>
            <person name="Serrano A."/>
            <person name="Henrissat B."/>
            <person name="Drula E."/>
            <person name="Hughes K.W."/>
            <person name="Mata J.L."/>
            <person name="Ishikawa N.K."/>
            <person name="Vargas-Isla R."/>
            <person name="Ushijima S."/>
            <person name="Smith C.A."/>
            <person name="Donoghue J."/>
            <person name="Ahrendt S."/>
            <person name="Andreopoulos W."/>
            <person name="He G."/>
            <person name="LaButti K."/>
            <person name="Lipzen A."/>
            <person name="Ng V."/>
            <person name="Riley R."/>
            <person name="Sandor L."/>
            <person name="Barry K."/>
            <person name="Martinez A.T."/>
            <person name="Xiao Y."/>
            <person name="Gibbons J.G."/>
            <person name="Terashima K."/>
            <person name="Grigoriev I.V."/>
            <person name="Hibbett D."/>
        </authorList>
    </citation>
    <scope>NUCLEOTIDE SEQUENCE</scope>
    <source>
        <strain evidence="1">Sp2 HRB7682 ss15</strain>
    </source>
</reference>
<dbReference type="InterPro" id="IPR023213">
    <property type="entry name" value="CAT-like_dom_sf"/>
</dbReference>
<protein>
    <submittedName>
        <fullName evidence="1">Uncharacterized protein</fullName>
    </submittedName>
</protein>
<name>A0A9W9DDC8_9AGAR</name>
<comment type="caution">
    <text evidence="1">The sequence shown here is derived from an EMBL/GenBank/DDBJ whole genome shotgun (WGS) entry which is preliminary data.</text>
</comment>
<dbReference type="AlphaFoldDB" id="A0A9W9DDC8"/>
<accession>A0A9W9DDC8</accession>
<dbReference type="Proteomes" id="UP001150238">
    <property type="component" value="Unassembled WGS sequence"/>
</dbReference>
<sequence>MPHPVSQEATWTPIPQSNPMQYTRPLLGIELIHEVACRFNDGLGDVCMGVVFKTTLPNDKVCLRMENAVGRLRST</sequence>
<dbReference type="Gene3D" id="3.30.559.10">
    <property type="entry name" value="Chloramphenicol acetyltransferase-like domain"/>
    <property type="match status" value="1"/>
</dbReference>
<evidence type="ECO:0000313" key="2">
    <source>
        <dbReference type="EMBL" id="KAJ4464452.1"/>
    </source>
</evidence>
<proteinExistence type="predicted"/>
<reference evidence="1" key="1">
    <citation type="submission" date="2022-08" db="EMBL/GenBank/DDBJ databases">
        <authorList>
            <consortium name="DOE Joint Genome Institute"/>
            <person name="Min B."/>
            <person name="Riley R."/>
            <person name="Sierra-Patev S."/>
            <person name="Naranjo-Ortiz M."/>
            <person name="Looney B."/>
            <person name="Konkel Z."/>
            <person name="Slot J.C."/>
            <person name="Sakamoto Y."/>
            <person name="Steenwyk J.L."/>
            <person name="Rokas A."/>
            <person name="Carro J."/>
            <person name="Camarero S."/>
            <person name="Ferreira P."/>
            <person name="Molpeceres G."/>
            <person name="Ruiz-Duenas F.J."/>
            <person name="Serrano A."/>
            <person name="Henrissat B."/>
            <person name="Drula E."/>
            <person name="Hughes K.W."/>
            <person name="Mata J.L."/>
            <person name="Ishikawa N.K."/>
            <person name="Vargas-Isla R."/>
            <person name="Ushijima S."/>
            <person name="Smith C.A."/>
            <person name="Ahrendt S."/>
            <person name="Andreopoulos W."/>
            <person name="He G."/>
            <person name="Labutti K."/>
            <person name="Lipzen A."/>
            <person name="Ng V."/>
            <person name="Sandor L."/>
            <person name="Barry K."/>
            <person name="Martinez A.T."/>
            <person name="Xiao Y."/>
            <person name="Gibbons J.G."/>
            <person name="Terashima K."/>
            <person name="Hibbett D.S."/>
            <person name="Grigoriev I.V."/>
        </authorList>
    </citation>
    <scope>NUCLEOTIDE SEQUENCE</scope>
    <source>
        <strain evidence="1">Sp2 HRB7682 ss15</strain>
    </source>
</reference>
<gene>
    <name evidence="1" type="ORF">C8J55DRAFT_530144</name>
    <name evidence="2" type="ORF">C8J55DRAFT_530148</name>
</gene>
<evidence type="ECO:0000313" key="3">
    <source>
        <dbReference type="Proteomes" id="UP001150238"/>
    </source>
</evidence>